<organism evidence="1">
    <name type="scientific">uncultured Caudovirales phage</name>
    <dbReference type="NCBI Taxonomy" id="2100421"/>
    <lineage>
        <taxon>Viruses</taxon>
        <taxon>Duplodnaviria</taxon>
        <taxon>Heunggongvirae</taxon>
        <taxon>Uroviricota</taxon>
        <taxon>Caudoviricetes</taxon>
        <taxon>Peduoviridae</taxon>
        <taxon>Maltschvirus</taxon>
        <taxon>Maltschvirus maltsch</taxon>
    </lineage>
</organism>
<dbReference type="PANTHER" id="PTHR34408:SF1">
    <property type="entry name" value="GLYCOSYL HYDROLASE FAMILY 19 DOMAIN-CONTAINING PROTEIN HI_1415"/>
    <property type="match status" value="1"/>
</dbReference>
<sequence length="212" mass="24085">MSFTFDFTQDQLQQIIPQNQHLDHWFEALEKILPDYDINTPERVAAFLAQCAHESGGFNAIQENLNYRAVTLRKVFPKYFPNDEIANQYASQPNKAELIANRVYANRMGNGDEASGDGFRYCGRGLIQLTGKSNYSRFAESIDTPVEEITDFLQTFEGCVQSAAWFWEANNLNQYADNGDILTMTKRINGGTIGLEDRTKHYHHALQVFGVA</sequence>
<dbReference type="EMBL" id="LR796233">
    <property type="protein sequence ID" value="CAB4129340.1"/>
    <property type="molecule type" value="Genomic_DNA"/>
</dbReference>
<name>A0A6J5L993_9CAUD</name>
<dbReference type="Gene3D" id="1.10.530.10">
    <property type="match status" value="1"/>
</dbReference>
<evidence type="ECO:0000313" key="1">
    <source>
        <dbReference type="EMBL" id="CAB4129340.1"/>
    </source>
</evidence>
<proteinExistence type="predicted"/>
<dbReference type="SUPFAM" id="SSF53955">
    <property type="entry name" value="Lysozyme-like"/>
    <property type="match status" value="1"/>
</dbReference>
<dbReference type="InterPro" id="IPR023346">
    <property type="entry name" value="Lysozyme-like_dom_sf"/>
</dbReference>
<dbReference type="InterPro" id="IPR052354">
    <property type="entry name" value="Cell_Wall_Dynamics_Protein"/>
</dbReference>
<gene>
    <name evidence="1" type="ORF">UFOVP112_438</name>
</gene>
<reference evidence="1" key="1">
    <citation type="submission" date="2020-04" db="EMBL/GenBank/DDBJ databases">
        <authorList>
            <person name="Chiriac C."/>
            <person name="Salcher M."/>
            <person name="Ghai R."/>
            <person name="Kavagutti S V."/>
        </authorList>
    </citation>
    <scope>NUCLEOTIDE SEQUENCE</scope>
</reference>
<accession>A0A6J5L993</accession>
<protein>
    <submittedName>
        <fullName evidence="1">COG3179 Predicted chitinase</fullName>
    </submittedName>
</protein>
<dbReference type="PANTHER" id="PTHR34408">
    <property type="entry name" value="FAMILY PROTEIN, PUTATIVE-RELATED"/>
    <property type="match status" value="1"/>
</dbReference>